<dbReference type="PRINTS" id="PR00109">
    <property type="entry name" value="TYRKINASE"/>
</dbReference>
<keyword evidence="12" id="KW-1185">Reference proteome</keyword>
<gene>
    <name evidence="11" type="ORF">ALC60_14029</name>
</gene>
<accession>A0A151WGH7</accession>
<feature type="domain" description="Protein kinase" evidence="10">
    <location>
        <begin position="267"/>
        <end position="563"/>
    </location>
</feature>
<dbReference type="PROSITE" id="PS00107">
    <property type="entry name" value="PROTEIN_KINASE_ATP"/>
    <property type="match status" value="1"/>
</dbReference>
<dbReference type="InterPro" id="IPR011009">
    <property type="entry name" value="Kinase-like_dom_sf"/>
</dbReference>
<evidence type="ECO:0000256" key="7">
    <source>
        <dbReference type="ARBA" id="ARBA00051243"/>
    </source>
</evidence>
<dbReference type="EMBL" id="KQ983167">
    <property type="protein sequence ID" value="KYQ46940.1"/>
    <property type="molecule type" value="Genomic_DNA"/>
</dbReference>
<evidence type="ECO:0000256" key="4">
    <source>
        <dbReference type="ARBA" id="ARBA00022777"/>
    </source>
</evidence>
<dbReference type="PANTHER" id="PTHR24416">
    <property type="entry name" value="TYROSINE-PROTEIN KINASE RECEPTOR"/>
    <property type="match status" value="1"/>
</dbReference>
<evidence type="ECO:0000259" key="10">
    <source>
        <dbReference type="PROSITE" id="PS50011"/>
    </source>
</evidence>
<keyword evidence="9" id="KW-1133">Transmembrane helix</keyword>
<evidence type="ECO:0000256" key="8">
    <source>
        <dbReference type="PROSITE-ProRule" id="PRU10141"/>
    </source>
</evidence>
<evidence type="ECO:0000256" key="5">
    <source>
        <dbReference type="ARBA" id="ARBA00022840"/>
    </source>
</evidence>
<dbReference type="InterPro" id="IPR008266">
    <property type="entry name" value="Tyr_kinase_AS"/>
</dbReference>
<dbReference type="GO" id="GO:0005886">
    <property type="term" value="C:plasma membrane"/>
    <property type="evidence" value="ECO:0007669"/>
    <property type="project" value="TreeGrafter"/>
</dbReference>
<evidence type="ECO:0000256" key="9">
    <source>
        <dbReference type="SAM" id="Phobius"/>
    </source>
</evidence>
<dbReference type="Gene3D" id="3.30.200.20">
    <property type="entry name" value="Phosphorylase Kinase, domain 1"/>
    <property type="match status" value="1"/>
</dbReference>
<evidence type="ECO:0000256" key="1">
    <source>
        <dbReference type="ARBA" id="ARBA00004167"/>
    </source>
</evidence>
<dbReference type="STRING" id="64791.A0A151WGH7"/>
<keyword evidence="9" id="KW-0812">Transmembrane</keyword>
<evidence type="ECO:0000313" key="11">
    <source>
        <dbReference type="EMBL" id="KYQ46940.1"/>
    </source>
</evidence>
<dbReference type="Proteomes" id="UP000075809">
    <property type="component" value="Unassembled WGS sequence"/>
</dbReference>
<evidence type="ECO:0000256" key="3">
    <source>
        <dbReference type="ARBA" id="ARBA00022741"/>
    </source>
</evidence>
<dbReference type="Gene3D" id="1.10.510.10">
    <property type="entry name" value="Transferase(Phosphotransferase) domain 1"/>
    <property type="match status" value="1"/>
</dbReference>
<dbReference type="InterPro" id="IPR020635">
    <property type="entry name" value="Tyr_kinase_cat_dom"/>
</dbReference>
<protein>
    <submittedName>
        <fullName evidence="11">Fibroblast growth factor receptor</fullName>
    </submittedName>
</protein>
<dbReference type="GO" id="GO:0004714">
    <property type="term" value="F:transmembrane receptor protein tyrosine kinase activity"/>
    <property type="evidence" value="ECO:0007669"/>
    <property type="project" value="UniProtKB-EC"/>
</dbReference>
<evidence type="ECO:0000256" key="2">
    <source>
        <dbReference type="ARBA" id="ARBA00022679"/>
    </source>
</evidence>
<sequence length="583" mass="66696">MFIQCKYILIYDIIIVWLLYSDTICANVKNVTKFAGVVENITVHVSENESYFKNDNVLKSLKLNVSWTPPNGEKEPSSYSVMITSMLKETDINRTECTEGLALYNVQNKSQFSILVPQDKLLNGISDIQIHPNCTYKIQVYANPRVKPIGKLPEVIYRVPECIRHKCSCADAKSILPIPKWLLLAGIVICVILGFISIISIHNKNGYQLVFPFRRRQTVSDPSACKLAQWPDPVFQRRNIDVYVEQKSEGTCYKVQKDEFEVPYKYINFIYELGKGQFGKVYLGSLNNKNILVAVKMSQCSDACNEFEARHQLLEEIKIMKAAGSHTHLVSLIGCCTLPNNPICILLEYMEGGDLLAYLHYRRKFKSDDQLLYSVEKAVSKYTNIVERNKNVNENLYDTIDNQQFIKFALDIARGMEHLEAKEIIHRDLAARNILLTSDRTLKISDFGLSRNGIYVINNMAGKIRQLPIRWMSPEAICDHAFSSKSDVWSFGVVLWEIGTLGSFPYASIQDNELLRYLIQDKCRLTCPNTVSHNIYKVMCCCWNMVPQDRPSFAQLVLDLQILKKSLHSMHDASNPCYALHSY</sequence>
<dbReference type="CDD" id="cd00192">
    <property type="entry name" value="PTKc"/>
    <property type="match status" value="1"/>
</dbReference>
<keyword evidence="9" id="KW-0472">Membrane</keyword>
<name>A0A151WGH7_9HYME</name>
<dbReference type="GO" id="GO:0043235">
    <property type="term" value="C:receptor complex"/>
    <property type="evidence" value="ECO:0007669"/>
    <property type="project" value="TreeGrafter"/>
</dbReference>
<dbReference type="InterPro" id="IPR050122">
    <property type="entry name" value="RTK"/>
</dbReference>
<dbReference type="FunFam" id="1.10.510.10:FF:000554">
    <property type="entry name" value="Predicted protein"/>
    <property type="match status" value="1"/>
</dbReference>
<feature type="transmembrane region" description="Helical" evidence="9">
    <location>
        <begin position="181"/>
        <end position="201"/>
    </location>
</feature>
<feature type="binding site" evidence="8">
    <location>
        <position position="296"/>
    </location>
    <ligand>
        <name>ATP</name>
        <dbReference type="ChEBI" id="CHEBI:30616"/>
    </ligand>
</feature>
<keyword evidence="2" id="KW-0808">Transferase</keyword>
<comment type="catalytic activity">
    <reaction evidence="7">
        <text>L-tyrosyl-[protein] + ATP = O-phospho-L-tyrosyl-[protein] + ADP + H(+)</text>
        <dbReference type="Rhea" id="RHEA:10596"/>
        <dbReference type="Rhea" id="RHEA-COMP:10136"/>
        <dbReference type="Rhea" id="RHEA-COMP:20101"/>
        <dbReference type="ChEBI" id="CHEBI:15378"/>
        <dbReference type="ChEBI" id="CHEBI:30616"/>
        <dbReference type="ChEBI" id="CHEBI:46858"/>
        <dbReference type="ChEBI" id="CHEBI:61978"/>
        <dbReference type="ChEBI" id="CHEBI:456216"/>
        <dbReference type="EC" id="2.7.10.1"/>
    </reaction>
</comment>
<dbReference type="InterPro" id="IPR000719">
    <property type="entry name" value="Prot_kinase_dom"/>
</dbReference>
<dbReference type="SMART" id="SM00219">
    <property type="entry name" value="TyrKc"/>
    <property type="match status" value="1"/>
</dbReference>
<keyword evidence="6" id="KW-0829">Tyrosine-protein kinase</keyword>
<dbReference type="PROSITE" id="PS50011">
    <property type="entry name" value="PROTEIN_KINASE_DOM"/>
    <property type="match status" value="1"/>
</dbReference>
<dbReference type="GO" id="GO:0005524">
    <property type="term" value="F:ATP binding"/>
    <property type="evidence" value="ECO:0007669"/>
    <property type="project" value="UniProtKB-UniRule"/>
</dbReference>
<dbReference type="InterPro" id="IPR001245">
    <property type="entry name" value="Ser-Thr/Tyr_kinase_cat_dom"/>
</dbReference>
<evidence type="ECO:0000313" key="12">
    <source>
        <dbReference type="Proteomes" id="UP000075809"/>
    </source>
</evidence>
<dbReference type="AlphaFoldDB" id="A0A151WGH7"/>
<keyword evidence="5 8" id="KW-0067">ATP-binding</keyword>
<proteinExistence type="predicted"/>
<organism evidence="11 12">
    <name type="scientific">Mycetomoellerius zeteki</name>
    <dbReference type="NCBI Taxonomy" id="64791"/>
    <lineage>
        <taxon>Eukaryota</taxon>
        <taxon>Metazoa</taxon>
        <taxon>Ecdysozoa</taxon>
        <taxon>Arthropoda</taxon>
        <taxon>Hexapoda</taxon>
        <taxon>Insecta</taxon>
        <taxon>Pterygota</taxon>
        <taxon>Neoptera</taxon>
        <taxon>Endopterygota</taxon>
        <taxon>Hymenoptera</taxon>
        <taxon>Apocrita</taxon>
        <taxon>Aculeata</taxon>
        <taxon>Formicoidea</taxon>
        <taxon>Formicidae</taxon>
        <taxon>Myrmicinae</taxon>
        <taxon>Mycetomoellerius</taxon>
    </lineage>
</organism>
<keyword evidence="4" id="KW-0418">Kinase</keyword>
<dbReference type="SUPFAM" id="SSF56112">
    <property type="entry name" value="Protein kinase-like (PK-like)"/>
    <property type="match status" value="1"/>
</dbReference>
<keyword evidence="3 8" id="KW-0547">Nucleotide-binding</keyword>
<evidence type="ECO:0000256" key="6">
    <source>
        <dbReference type="ARBA" id="ARBA00023137"/>
    </source>
</evidence>
<keyword evidence="11" id="KW-0675">Receptor</keyword>
<dbReference type="PANTHER" id="PTHR24416:SF594">
    <property type="entry name" value="PROTEIN KINASE DOMAIN-CONTAINING PROTEIN"/>
    <property type="match status" value="1"/>
</dbReference>
<reference evidence="11 12" key="1">
    <citation type="submission" date="2015-09" db="EMBL/GenBank/DDBJ databases">
        <title>Trachymyrmex zeteki WGS genome.</title>
        <authorList>
            <person name="Nygaard S."/>
            <person name="Hu H."/>
            <person name="Boomsma J."/>
            <person name="Zhang G."/>
        </authorList>
    </citation>
    <scope>NUCLEOTIDE SEQUENCE [LARGE SCALE GENOMIC DNA]</scope>
    <source>
        <strain evidence="11">Tzet28-1</strain>
        <tissue evidence="11">Whole body</tissue>
    </source>
</reference>
<dbReference type="Pfam" id="PF07714">
    <property type="entry name" value="PK_Tyr_Ser-Thr"/>
    <property type="match status" value="1"/>
</dbReference>
<dbReference type="PROSITE" id="PS00109">
    <property type="entry name" value="PROTEIN_KINASE_TYR"/>
    <property type="match status" value="1"/>
</dbReference>
<dbReference type="InterPro" id="IPR017441">
    <property type="entry name" value="Protein_kinase_ATP_BS"/>
</dbReference>
<dbReference type="GO" id="GO:0007169">
    <property type="term" value="P:cell surface receptor protein tyrosine kinase signaling pathway"/>
    <property type="evidence" value="ECO:0007669"/>
    <property type="project" value="TreeGrafter"/>
</dbReference>
<comment type="subcellular location">
    <subcellularLocation>
        <location evidence="1">Membrane</location>
        <topology evidence="1">Single-pass membrane protein</topology>
    </subcellularLocation>
</comment>